<evidence type="ECO:0000313" key="6">
    <source>
        <dbReference type="EMBL" id="KAG8443177.1"/>
    </source>
</evidence>
<dbReference type="GO" id="GO:0005178">
    <property type="term" value="F:integrin binding"/>
    <property type="evidence" value="ECO:0007669"/>
    <property type="project" value="TreeGrafter"/>
</dbReference>
<dbReference type="GO" id="GO:0007229">
    <property type="term" value="P:integrin-mediated signaling pathway"/>
    <property type="evidence" value="ECO:0007669"/>
    <property type="project" value="UniProtKB-KW"/>
</dbReference>
<keyword evidence="4" id="KW-0325">Glycoprotein</keyword>
<dbReference type="Pfam" id="PF20806">
    <property type="entry name" value="Integrin_A_Ig_3"/>
    <property type="match status" value="1"/>
</dbReference>
<dbReference type="GO" id="GO:0098609">
    <property type="term" value="P:cell-cell adhesion"/>
    <property type="evidence" value="ECO:0007669"/>
    <property type="project" value="TreeGrafter"/>
</dbReference>
<proteinExistence type="predicted"/>
<sequence length="218" mass="24456">VSHPSQIVLPIPNWEPKEKPNEEREVGPLVQHIYELHNIGPSAISETHISVGWPSQSRDEFLLYIFHIQTEGPLKCQPKGAINTLQITPSEPEDTPELAAFLRNISVSHAVSRRDVAVAEALRHIPIPKKLLNCTNVKCLTISCKVGHLDGGQRAVLKIRSRLWAQTFLQRKNDYYSLIANVSFEVKKMPYSIQPAKLPSANIAVSYPLFLVSSVKLR</sequence>
<dbReference type="GO" id="GO:0008305">
    <property type="term" value="C:integrin complex"/>
    <property type="evidence" value="ECO:0007669"/>
    <property type="project" value="TreeGrafter"/>
</dbReference>
<evidence type="ECO:0000256" key="2">
    <source>
        <dbReference type="ARBA" id="ARBA00023037"/>
    </source>
</evidence>
<dbReference type="InterPro" id="IPR032695">
    <property type="entry name" value="Integrin_dom_sf"/>
</dbReference>
<evidence type="ECO:0000256" key="4">
    <source>
        <dbReference type="ARBA" id="ARBA00023180"/>
    </source>
</evidence>
<dbReference type="GO" id="GO:0033627">
    <property type="term" value="P:cell adhesion mediated by integrin"/>
    <property type="evidence" value="ECO:0007669"/>
    <property type="project" value="TreeGrafter"/>
</dbReference>
<dbReference type="SUPFAM" id="SSF69179">
    <property type="entry name" value="Integrin domains"/>
    <property type="match status" value="1"/>
</dbReference>
<dbReference type="Proteomes" id="UP000812440">
    <property type="component" value="Chromosome 6"/>
</dbReference>
<organism evidence="6 7">
    <name type="scientific">Hymenochirus boettgeri</name>
    <name type="common">Congo dwarf clawed frog</name>
    <dbReference type="NCBI Taxonomy" id="247094"/>
    <lineage>
        <taxon>Eukaryota</taxon>
        <taxon>Metazoa</taxon>
        <taxon>Chordata</taxon>
        <taxon>Craniata</taxon>
        <taxon>Vertebrata</taxon>
        <taxon>Euteleostomi</taxon>
        <taxon>Amphibia</taxon>
        <taxon>Batrachia</taxon>
        <taxon>Anura</taxon>
        <taxon>Pipoidea</taxon>
        <taxon>Pipidae</taxon>
        <taxon>Pipinae</taxon>
        <taxon>Hymenochirus</taxon>
    </lineage>
</organism>
<comment type="subcellular location">
    <subcellularLocation>
        <location evidence="1">Membrane</location>
        <topology evidence="1">Single-pass type I membrane protein</topology>
    </subcellularLocation>
</comment>
<keyword evidence="3" id="KW-0472">Membrane</keyword>
<keyword evidence="7" id="KW-1185">Reference proteome</keyword>
<accession>A0A8T2JI10</accession>
<evidence type="ECO:0000256" key="3">
    <source>
        <dbReference type="ARBA" id="ARBA00023136"/>
    </source>
</evidence>
<dbReference type="PANTHER" id="PTHR23220:SF5">
    <property type="entry name" value="INTEGRIN ALPHA-8"/>
    <property type="match status" value="1"/>
</dbReference>
<dbReference type="Gene3D" id="2.60.40.1530">
    <property type="entry name" value="ntegrin, alpha v. Chain A, domain 4"/>
    <property type="match status" value="1"/>
</dbReference>
<dbReference type="GO" id="GO:0007160">
    <property type="term" value="P:cell-matrix adhesion"/>
    <property type="evidence" value="ECO:0007669"/>
    <property type="project" value="TreeGrafter"/>
</dbReference>
<feature type="non-terminal residue" evidence="6">
    <location>
        <position position="1"/>
    </location>
</feature>
<dbReference type="InterPro" id="IPR048286">
    <property type="entry name" value="Integrin_alpha_Ig-like_3"/>
</dbReference>
<comment type="caution">
    <text evidence="6">The sequence shown here is derived from an EMBL/GenBank/DDBJ whole genome shotgun (WGS) entry which is preliminary data.</text>
</comment>
<dbReference type="AlphaFoldDB" id="A0A8T2JI10"/>
<protein>
    <recommendedName>
        <fullName evidence="5">Integrin alpha third immunoglobulin-like domain-containing protein</fullName>
    </recommendedName>
</protein>
<name>A0A8T2JI10_9PIPI</name>
<reference evidence="6" key="1">
    <citation type="thesis" date="2020" institute="ProQuest LLC" country="789 East Eisenhower Parkway, Ann Arbor, MI, USA">
        <title>Comparative Genomics and Chromosome Evolution.</title>
        <authorList>
            <person name="Mudd A.B."/>
        </authorList>
    </citation>
    <scope>NUCLEOTIDE SEQUENCE</scope>
    <source>
        <strain evidence="6">Female2</strain>
        <tissue evidence="6">Blood</tissue>
    </source>
</reference>
<dbReference type="GO" id="GO:0009897">
    <property type="term" value="C:external side of plasma membrane"/>
    <property type="evidence" value="ECO:0007669"/>
    <property type="project" value="TreeGrafter"/>
</dbReference>
<evidence type="ECO:0000259" key="5">
    <source>
        <dbReference type="Pfam" id="PF20806"/>
    </source>
</evidence>
<dbReference type="EMBL" id="JAACNH010000005">
    <property type="protein sequence ID" value="KAG8443177.1"/>
    <property type="molecule type" value="Genomic_DNA"/>
</dbReference>
<keyword evidence="2" id="KW-0401">Integrin</keyword>
<feature type="domain" description="Integrin alpha third immunoglobulin-like" evidence="5">
    <location>
        <begin position="1"/>
        <end position="210"/>
    </location>
</feature>
<dbReference type="PANTHER" id="PTHR23220">
    <property type="entry name" value="INTEGRIN ALPHA"/>
    <property type="match status" value="1"/>
</dbReference>
<evidence type="ECO:0000256" key="1">
    <source>
        <dbReference type="ARBA" id="ARBA00004479"/>
    </source>
</evidence>
<gene>
    <name evidence="6" type="ORF">GDO86_011835</name>
</gene>
<evidence type="ECO:0000313" key="7">
    <source>
        <dbReference type="Proteomes" id="UP000812440"/>
    </source>
</evidence>
<dbReference type="OrthoDB" id="5317514at2759"/>